<keyword evidence="1" id="KW-0812">Transmembrane</keyword>
<keyword evidence="3" id="KW-1185">Reference proteome</keyword>
<keyword evidence="1" id="KW-1133">Transmembrane helix</keyword>
<feature type="transmembrane region" description="Helical" evidence="1">
    <location>
        <begin position="89"/>
        <end position="107"/>
    </location>
</feature>
<sequence>MNLPFIDRIWSVRGSLTLDPFQSPAEAFGKLDGLFRAEGTSHKVEGDTLTFSKKDPLAQDKMATFNGGMLRVVEGGEGPELVYDLRSSALLFCFVLPFFFLGIAWLIKDSRTPAYVFAGLFTVLYVVGRILEPRLIKSVFRKRLSGETLPEGEVPLAQ</sequence>
<dbReference type="Proteomes" id="UP001165583">
    <property type="component" value="Unassembled WGS sequence"/>
</dbReference>
<evidence type="ECO:0000313" key="2">
    <source>
        <dbReference type="EMBL" id="MCT2400792.1"/>
    </source>
</evidence>
<reference evidence="2" key="1">
    <citation type="submission" date="2022-09" db="EMBL/GenBank/DDBJ databases">
        <title>Novosphingobium sp. Nov., a polycyclic aromatic hydrocarbon-degrading bacterium isolated form mangrove sediments in HongKong.</title>
        <authorList>
            <person name="Hu Z."/>
        </authorList>
    </citation>
    <scope>NUCLEOTIDE SEQUENCE</scope>
    <source>
        <strain evidence="2">HK4-1</strain>
    </source>
</reference>
<name>A0ABT2I7K8_9SPHN</name>
<dbReference type="EMBL" id="JANZXA010000010">
    <property type="protein sequence ID" value="MCT2400792.1"/>
    <property type="molecule type" value="Genomic_DNA"/>
</dbReference>
<accession>A0ABT2I7K8</accession>
<keyword evidence="1" id="KW-0472">Membrane</keyword>
<evidence type="ECO:0000313" key="3">
    <source>
        <dbReference type="Proteomes" id="UP001165583"/>
    </source>
</evidence>
<feature type="transmembrane region" description="Helical" evidence="1">
    <location>
        <begin position="113"/>
        <end position="131"/>
    </location>
</feature>
<comment type="caution">
    <text evidence="2">The sequence shown here is derived from an EMBL/GenBank/DDBJ whole genome shotgun (WGS) entry which is preliminary data.</text>
</comment>
<gene>
    <name evidence="2" type="ORF">NZK81_14655</name>
</gene>
<organism evidence="2 3">
    <name type="scientific">Novosphingobium mangrovi</name>
    <name type="common">ex Huang et al. 2023</name>
    <dbReference type="NCBI Taxonomy" id="2976432"/>
    <lineage>
        <taxon>Bacteria</taxon>
        <taxon>Pseudomonadati</taxon>
        <taxon>Pseudomonadota</taxon>
        <taxon>Alphaproteobacteria</taxon>
        <taxon>Sphingomonadales</taxon>
        <taxon>Sphingomonadaceae</taxon>
        <taxon>Novosphingobium</taxon>
    </lineage>
</organism>
<protein>
    <submittedName>
        <fullName evidence="2">Uncharacterized protein</fullName>
    </submittedName>
</protein>
<proteinExistence type="predicted"/>
<evidence type="ECO:0000256" key="1">
    <source>
        <dbReference type="SAM" id="Phobius"/>
    </source>
</evidence>